<dbReference type="AlphaFoldDB" id="A0AAD9SXE2"/>
<proteinExistence type="predicted"/>
<evidence type="ECO:0000256" key="1">
    <source>
        <dbReference type="SAM" id="MobiDB-lite"/>
    </source>
</evidence>
<gene>
    <name evidence="2" type="ORF">QTJ16_006062</name>
</gene>
<evidence type="ECO:0000313" key="3">
    <source>
        <dbReference type="Proteomes" id="UP001285354"/>
    </source>
</evidence>
<reference evidence="2" key="1">
    <citation type="submission" date="2023-06" db="EMBL/GenBank/DDBJ databases">
        <title>Draft genome of Marssonina rosae.</title>
        <authorList>
            <person name="Cheng Q."/>
        </authorList>
    </citation>
    <scope>NUCLEOTIDE SEQUENCE</scope>
    <source>
        <strain evidence="2">R4</strain>
    </source>
</reference>
<dbReference type="Proteomes" id="UP001285354">
    <property type="component" value="Unassembled WGS sequence"/>
</dbReference>
<feature type="region of interest" description="Disordered" evidence="1">
    <location>
        <begin position="1"/>
        <end position="20"/>
    </location>
</feature>
<feature type="compositionally biased region" description="Basic and acidic residues" evidence="1">
    <location>
        <begin position="7"/>
        <end position="20"/>
    </location>
</feature>
<name>A0AAD9SXE2_9HELO</name>
<protein>
    <submittedName>
        <fullName evidence="2">Uncharacterized protein</fullName>
    </submittedName>
</protein>
<comment type="caution">
    <text evidence="2">The sequence shown here is derived from an EMBL/GenBank/DDBJ whole genome shotgun (WGS) entry which is preliminary data.</text>
</comment>
<evidence type="ECO:0000313" key="2">
    <source>
        <dbReference type="EMBL" id="KAK2624869.1"/>
    </source>
</evidence>
<accession>A0AAD9SXE2</accession>
<organism evidence="2 3">
    <name type="scientific">Diplocarpon rosae</name>
    <dbReference type="NCBI Taxonomy" id="946125"/>
    <lineage>
        <taxon>Eukaryota</taxon>
        <taxon>Fungi</taxon>
        <taxon>Dikarya</taxon>
        <taxon>Ascomycota</taxon>
        <taxon>Pezizomycotina</taxon>
        <taxon>Leotiomycetes</taxon>
        <taxon>Helotiales</taxon>
        <taxon>Drepanopezizaceae</taxon>
        <taxon>Diplocarpon</taxon>
    </lineage>
</organism>
<dbReference type="EMBL" id="JAUBYV010000009">
    <property type="protein sequence ID" value="KAK2624869.1"/>
    <property type="molecule type" value="Genomic_DNA"/>
</dbReference>
<sequence>MRNATRGQEEERREERERVGDELREWRRITQVDKEGSVRRGIRVKELGKKVGGKEDRW</sequence>
<keyword evidence="3" id="KW-1185">Reference proteome</keyword>